<keyword evidence="3" id="KW-1185">Reference proteome</keyword>
<dbReference type="EMBL" id="KN833091">
    <property type="protein sequence ID" value="KIM73161.1"/>
    <property type="molecule type" value="Genomic_DNA"/>
</dbReference>
<dbReference type="Proteomes" id="UP000054166">
    <property type="component" value="Unassembled WGS sequence"/>
</dbReference>
<evidence type="ECO:0000256" key="1">
    <source>
        <dbReference type="SAM" id="MobiDB-lite"/>
    </source>
</evidence>
<protein>
    <submittedName>
        <fullName evidence="2">Uncharacterized protein</fullName>
    </submittedName>
</protein>
<proteinExistence type="predicted"/>
<feature type="region of interest" description="Disordered" evidence="1">
    <location>
        <begin position="70"/>
        <end position="90"/>
    </location>
</feature>
<evidence type="ECO:0000313" key="3">
    <source>
        <dbReference type="Proteomes" id="UP000054166"/>
    </source>
</evidence>
<accession>A0A0C3EZM9</accession>
<dbReference type="HOGENOM" id="CLU_2441672_0_0_1"/>
<dbReference type="AlphaFoldDB" id="A0A0C3EZM9"/>
<gene>
    <name evidence="2" type="ORF">PILCRDRAFT_15473</name>
</gene>
<sequence length="90" mass="10031">MSCDEGFMGISVPSMEQQLVDGRLYGFNNAHDDCQRRWGPVSDVASGSIENPVQLPRDIEVPADVEERAHRISVEDNTLHPQGQSLRPEI</sequence>
<dbReference type="InParanoid" id="A0A0C3EZM9"/>
<reference evidence="3" key="2">
    <citation type="submission" date="2015-01" db="EMBL/GenBank/DDBJ databases">
        <title>Evolutionary Origins and Diversification of the Mycorrhizal Mutualists.</title>
        <authorList>
            <consortium name="DOE Joint Genome Institute"/>
            <consortium name="Mycorrhizal Genomics Consortium"/>
            <person name="Kohler A."/>
            <person name="Kuo A."/>
            <person name="Nagy L.G."/>
            <person name="Floudas D."/>
            <person name="Copeland A."/>
            <person name="Barry K.W."/>
            <person name="Cichocki N."/>
            <person name="Veneault-Fourrey C."/>
            <person name="LaButti K."/>
            <person name="Lindquist E.A."/>
            <person name="Lipzen A."/>
            <person name="Lundell T."/>
            <person name="Morin E."/>
            <person name="Murat C."/>
            <person name="Riley R."/>
            <person name="Ohm R."/>
            <person name="Sun H."/>
            <person name="Tunlid A."/>
            <person name="Henrissat B."/>
            <person name="Grigoriev I.V."/>
            <person name="Hibbett D.S."/>
            <person name="Martin F."/>
        </authorList>
    </citation>
    <scope>NUCLEOTIDE SEQUENCE [LARGE SCALE GENOMIC DNA]</scope>
    <source>
        <strain evidence="3">F 1598</strain>
    </source>
</reference>
<feature type="compositionally biased region" description="Polar residues" evidence="1">
    <location>
        <begin position="79"/>
        <end position="90"/>
    </location>
</feature>
<name>A0A0C3EZM9_PILCF</name>
<organism evidence="2 3">
    <name type="scientific">Piloderma croceum (strain F 1598)</name>
    <dbReference type="NCBI Taxonomy" id="765440"/>
    <lineage>
        <taxon>Eukaryota</taxon>
        <taxon>Fungi</taxon>
        <taxon>Dikarya</taxon>
        <taxon>Basidiomycota</taxon>
        <taxon>Agaricomycotina</taxon>
        <taxon>Agaricomycetes</taxon>
        <taxon>Agaricomycetidae</taxon>
        <taxon>Atheliales</taxon>
        <taxon>Atheliaceae</taxon>
        <taxon>Piloderma</taxon>
    </lineage>
</organism>
<reference evidence="2 3" key="1">
    <citation type="submission" date="2014-04" db="EMBL/GenBank/DDBJ databases">
        <authorList>
            <consortium name="DOE Joint Genome Institute"/>
            <person name="Kuo A."/>
            <person name="Tarkka M."/>
            <person name="Buscot F."/>
            <person name="Kohler A."/>
            <person name="Nagy L.G."/>
            <person name="Floudas D."/>
            <person name="Copeland A."/>
            <person name="Barry K.W."/>
            <person name="Cichocki N."/>
            <person name="Veneault-Fourrey C."/>
            <person name="LaButti K."/>
            <person name="Lindquist E.A."/>
            <person name="Lipzen A."/>
            <person name="Lundell T."/>
            <person name="Morin E."/>
            <person name="Murat C."/>
            <person name="Sun H."/>
            <person name="Tunlid A."/>
            <person name="Henrissat B."/>
            <person name="Grigoriev I.V."/>
            <person name="Hibbett D.S."/>
            <person name="Martin F."/>
            <person name="Nordberg H.P."/>
            <person name="Cantor M.N."/>
            <person name="Hua S.X."/>
        </authorList>
    </citation>
    <scope>NUCLEOTIDE SEQUENCE [LARGE SCALE GENOMIC DNA]</scope>
    <source>
        <strain evidence="2 3">F 1598</strain>
    </source>
</reference>
<evidence type="ECO:0000313" key="2">
    <source>
        <dbReference type="EMBL" id="KIM73161.1"/>
    </source>
</evidence>